<accession>A0A6J5LVC9</accession>
<evidence type="ECO:0000313" key="1">
    <source>
        <dbReference type="EMBL" id="CAB4138071.1"/>
    </source>
</evidence>
<dbReference type="Gene3D" id="3.30.2000.40">
    <property type="entry name" value="Myoviridae tail sheath stabiliser"/>
    <property type="match status" value="1"/>
</dbReference>
<sequence>MAGPIFFYDEQIRRFLLQFARIFNNFQVEYGRNEEGTNHTLIRVPIKYGDWSRQAQTVVQNNSAGFMPSVPQMTFYISGLDYDRPRMQEPYHVSKIAVRQRTYDESTDTYETTQGNAFTIERLMPVPYKLTIKLDIWTSNTNQKFQLLEQMLTLFNPALEIQSTDNYIDWTSLSVVELESSTWSSRTIPVGTENPIDISTLTFTLPIWISAPAKVKKLGVVERIIASVYDANGDASNAVLDNDLLLGSRQIFTPYDYQVLLIGNKLQALRPAQVVDQPNTSLTPADSPPSNLMWSAVIGDFGVIRPGISYIKLEQADGTDVVGTIAFDPTDDRFLLFNIDEDTTPANTLEAVDAVIDPLRSGPGAGLAPAAEGQRYLLTEDTGSDNGYADAWAGVNGQPLLAQANDIVEYDGQRWIVSFDSFNSPDNIQYVTNINTEIQYQWTGSVWIKSYQGLYPGGAWSLVL</sequence>
<name>A0A6J5LVC9_9CAUD</name>
<organism evidence="1">
    <name type="scientific">uncultured Caudovirales phage</name>
    <dbReference type="NCBI Taxonomy" id="2100421"/>
    <lineage>
        <taxon>Viruses</taxon>
        <taxon>Duplodnaviria</taxon>
        <taxon>Heunggongvirae</taxon>
        <taxon>Uroviricota</taxon>
        <taxon>Caudoviricetes</taxon>
        <taxon>Peduoviridae</taxon>
        <taxon>Maltschvirus</taxon>
        <taxon>Maltschvirus maltsch</taxon>
    </lineage>
</organism>
<gene>
    <name evidence="1" type="ORF">UFOVP328_264</name>
</gene>
<dbReference type="EMBL" id="LR796341">
    <property type="protein sequence ID" value="CAB4138071.1"/>
    <property type="molecule type" value="Genomic_DNA"/>
</dbReference>
<dbReference type="Pfam" id="PF16724">
    <property type="entry name" value="T4-gp15_tss"/>
    <property type="match status" value="1"/>
</dbReference>
<dbReference type="InterPro" id="IPR038553">
    <property type="entry name" value="T4-gp15_tss_sf"/>
</dbReference>
<reference evidence="1" key="1">
    <citation type="submission" date="2020-04" db="EMBL/GenBank/DDBJ databases">
        <authorList>
            <person name="Chiriac C."/>
            <person name="Salcher M."/>
            <person name="Ghai R."/>
            <person name="Kavagutti S V."/>
        </authorList>
    </citation>
    <scope>NUCLEOTIDE SEQUENCE</scope>
</reference>
<protein>
    <submittedName>
        <fullName evidence="1">Myoviridae tail sheath stabiliser</fullName>
    </submittedName>
</protein>
<dbReference type="InterPro" id="IPR031997">
    <property type="entry name" value="T4-gp15_tss"/>
</dbReference>
<proteinExistence type="predicted"/>